<evidence type="ECO:0000313" key="2">
    <source>
        <dbReference type="EMBL" id="CAJ1081841.1"/>
    </source>
</evidence>
<feature type="compositionally biased region" description="Basic and acidic residues" evidence="1">
    <location>
        <begin position="1486"/>
        <end position="1498"/>
    </location>
</feature>
<feature type="compositionally biased region" description="Basic and acidic residues" evidence="1">
    <location>
        <begin position="1592"/>
        <end position="1619"/>
    </location>
</feature>
<feature type="compositionally biased region" description="Low complexity" evidence="1">
    <location>
        <begin position="1413"/>
        <end position="1426"/>
    </location>
</feature>
<feature type="compositionally biased region" description="Polar residues" evidence="1">
    <location>
        <begin position="866"/>
        <end position="890"/>
    </location>
</feature>
<feature type="region of interest" description="Disordered" evidence="1">
    <location>
        <begin position="976"/>
        <end position="1002"/>
    </location>
</feature>
<feature type="compositionally biased region" description="Basic and acidic residues" evidence="1">
    <location>
        <begin position="1721"/>
        <end position="1739"/>
    </location>
</feature>
<feature type="region of interest" description="Disordered" evidence="1">
    <location>
        <begin position="94"/>
        <end position="181"/>
    </location>
</feature>
<feature type="region of interest" description="Disordered" evidence="1">
    <location>
        <begin position="1393"/>
        <end position="1873"/>
    </location>
</feature>
<keyword evidence="3" id="KW-1185">Reference proteome</keyword>
<feature type="compositionally biased region" description="Polar residues" evidence="1">
    <location>
        <begin position="628"/>
        <end position="638"/>
    </location>
</feature>
<sequence length="1873" mass="208807">MDGISLTVTLYQSVGDCEHPAASSLPLESRAVSSSPLPPPPHALLCCIRASQSVLSSGGDECRGLGGNAATHFSVMASVAQLCRKHHEILENMPGPRTINGFERGPGVTYGNGGGPRQPQAYIGGGCPSNNNEPRDRSQSRREGENRSQIDTHSLGESLTSDSGFCDATRGPQPQSKDVTYWRRKGQDFTVLLDYADFRETHGGGQGGYSRPEGPQQARGQELSAEDRQRLAQERQRWAAQAQGQAQAQVQAQARSREREAALHQWRMVNERKCQSLGTDDWRPAVNFARQLSQSEGERWAQEQQRLHARTPEGMVVHPRTKAKSQSLPRMVQPENLQYVDIASSGQELYRRVNGQPLSHHDLYRAPRWPENGRPASANQLSITPKPRFTRPPRPPSYEMHQQIRGSCEVLSGRDSVISQARDRTPLPMSRTGDPQLDYFAQDSRPPGYIPPPSYKRAPMMAGGRRVYGEMTADYRYRGDIYQQIHVAPDGSHWFARHPAGSWPDPQGGRILPGQKQLYPVYTTQEHPGGGIQYIPFDDPRIRHISSALGGNSLTDADKIRHIRNELPSVTVSEPTSDDSAFLPPPLGPFIAAKLADDANKTSSSDFDNDNNRWHSDLHKETVDNFPATDQNCNTRYPKNQRPPPSPSSAFQAPLVRSSSHLGSSSETITHVKKIVPDSVPEINRNSKRRVSETIFCLVSVPVHTPTIIHKDSADQNNNETGSNLTVTNTNTFAVGLRESPNIRSKSVNEVPIKPHYSHFNTSSTSSMRNYKRAPLRKEIIDAWALQDREDKELCYSGSWPGNQYRNQETQTGSPLSLVKSPEPQSPPGGQEPIQSVLDTAMESSSNYSYPMTGQKNLHLSSNSAFSRLSPTQSSSHQPLPPELSSTLKVQDQEDQHPSSPRKSSSSPESSEQVAFGQFLLKPVNRRPCDVIGELESINKKMEDTISKRPNGGLCTNGSDRMNKRLDQCKPGALYTAGPEPGREAISLPPMHTEPPPSIKARSQSLTYTTDLDSMEVKSPLFRLQPNSIPPTNEQTKLQNPGLKDSAHLPSLTPHESNRLYRQDIPVPQESLLRDVGLTVYTETPGGPGEPIKRSLSVPSPLDQEFSQSVQLSWKSRTAQVENSSSPEHNLNMELQAETETEGNTKSESGPPFREEVNLSIYRTRSESSRSPKKEASPHISRLTREVSFLLENDNGDLKYAISEPLTYKNESTITDKHLENLLNQEKANSLPAEDLSNLYEVKCAKGIPENESIEQRAARILGIAVPVESLGVTDKESEDNLAEEDTTVHKRLQSEDEGTQQVMGECVQVKEESQNEQGADDRKKAKEMELEPGHEDGDKQKHSSNPSDGADIKDIEGQSMMALDLPEFPPSKLPLSLPVSASEKLTLSMCNVEKKGQSGTSKLIESLQEKLTSSNSSSTTSQGKSTPERAARLKELNSVSRIRRLSLKGLEPEEKEGGGKDKKVQKEKDATSEDQEAPGEEDENREDHKVQKEKDGDGQGEEVQEEKDGDGEDRQVQEERDANSEDQKAHEEKDGNREDQKVQEETDGEDGLVQEERDANSEDQKAHEEKDGNREDQKVQEETDGEEGLVQEERDANSEDQKAHEERDGNREDQIVQEEKDEDREDRKVQKETDLEGEDQKVQGETKEGGVEQMKKEDDQRLQEETTKEEEHRDKDAQETSHDVSCEPQDCKPEEEADDEMHKNEHRRERATEEINVETAQKEDNEERREDSEFKTGTEEGQAEQIQEKAEGEVKKETELMQKAEEAEEEMKMKTLEGDREKPLEEVTGEQHTVVVRKVRATDGVGGKKTPKPKQRTRLQKPPLLPKPRSVPKREITLPSSCSSGTCGPSHMGDEELLSVSDSYDPSRVERV</sequence>
<feature type="compositionally biased region" description="Low complexity" evidence="1">
    <location>
        <begin position="898"/>
        <end position="911"/>
    </location>
</feature>
<evidence type="ECO:0000313" key="3">
    <source>
        <dbReference type="Proteomes" id="UP001178508"/>
    </source>
</evidence>
<dbReference type="GO" id="GO:0005912">
    <property type="term" value="C:adherens junction"/>
    <property type="evidence" value="ECO:0007669"/>
    <property type="project" value="TreeGrafter"/>
</dbReference>
<accession>A0AAV1H9Z8</accession>
<feature type="compositionally biased region" description="Basic and acidic residues" evidence="1">
    <location>
        <begin position="1747"/>
        <end position="1786"/>
    </location>
</feature>
<feature type="compositionally biased region" description="Polar residues" evidence="1">
    <location>
        <begin position="800"/>
        <end position="815"/>
    </location>
</feature>
<dbReference type="InterPro" id="IPR028221">
    <property type="entry name" value="JCAD"/>
</dbReference>
<feature type="region of interest" description="Disordered" evidence="1">
    <location>
        <begin position="1080"/>
        <end position="1180"/>
    </location>
</feature>
<dbReference type="Pfam" id="PF15351">
    <property type="entry name" value="JCAD"/>
    <property type="match status" value="2"/>
</dbReference>
<name>A0AAV1H9Z8_XYRNO</name>
<proteinExistence type="predicted"/>
<dbReference type="GO" id="GO:1903589">
    <property type="term" value="P:positive regulation of blood vessel endothelial cell proliferation involved in sprouting angiogenesis"/>
    <property type="evidence" value="ECO:0007669"/>
    <property type="project" value="TreeGrafter"/>
</dbReference>
<feature type="region of interest" description="Disordered" evidence="1">
    <location>
        <begin position="201"/>
        <end position="231"/>
    </location>
</feature>
<feature type="region of interest" description="Disordered" evidence="1">
    <location>
        <begin position="1023"/>
        <end position="1063"/>
    </location>
</feature>
<dbReference type="EMBL" id="OY660883">
    <property type="protein sequence ID" value="CAJ1081841.1"/>
    <property type="molecule type" value="Genomic_DNA"/>
</dbReference>
<feature type="compositionally biased region" description="Acidic residues" evidence="1">
    <location>
        <begin position="1473"/>
        <end position="1485"/>
    </location>
</feature>
<feature type="compositionally biased region" description="Basic and acidic residues" evidence="1">
    <location>
        <begin position="1164"/>
        <end position="1177"/>
    </location>
</feature>
<feature type="compositionally biased region" description="Acidic residues" evidence="1">
    <location>
        <begin position="1499"/>
        <end position="1512"/>
    </location>
</feature>
<feature type="region of interest" description="Disordered" evidence="1">
    <location>
        <begin position="866"/>
        <end position="914"/>
    </location>
</feature>
<organism evidence="2 3">
    <name type="scientific">Xyrichtys novacula</name>
    <name type="common">Pearly razorfish</name>
    <name type="synonym">Hemipteronotus novacula</name>
    <dbReference type="NCBI Taxonomy" id="13765"/>
    <lineage>
        <taxon>Eukaryota</taxon>
        <taxon>Metazoa</taxon>
        <taxon>Chordata</taxon>
        <taxon>Craniata</taxon>
        <taxon>Vertebrata</taxon>
        <taxon>Euteleostomi</taxon>
        <taxon>Actinopterygii</taxon>
        <taxon>Neopterygii</taxon>
        <taxon>Teleostei</taxon>
        <taxon>Neoteleostei</taxon>
        <taxon>Acanthomorphata</taxon>
        <taxon>Eupercaria</taxon>
        <taxon>Labriformes</taxon>
        <taxon>Labridae</taxon>
        <taxon>Xyrichtys</taxon>
    </lineage>
</organism>
<feature type="region of interest" description="Disordered" evidence="1">
    <location>
        <begin position="798"/>
        <end position="834"/>
    </location>
</feature>
<feature type="compositionally biased region" description="Basic and acidic residues" evidence="1">
    <location>
        <begin position="1451"/>
        <end position="1472"/>
    </location>
</feature>
<protein>
    <submittedName>
        <fullName evidence="2">Uncharacterized protein jcada</fullName>
    </submittedName>
</protein>
<feature type="compositionally biased region" description="Polar residues" evidence="1">
    <location>
        <begin position="1105"/>
        <end position="1129"/>
    </location>
</feature>
<feature type="region of interest" description="Disordered" evidence="1">
    <location>
        <begin position="1310"/>
        <end position="1377"/>
    </location>
</feature>
<reference evidence="2" key="1">
    <citation type="submission" date="2023-08" db="EMBL/GenBank/DDBJ databases">
        <authorList>
            <person name="Alioto T."/>
            <person name="Alioto T."/>
            <person name="Gomez Garrido J."/>
        </authorList>
    </citation>
    <scope>NUCLEOTIDE SEQUENCE</scope>
</reference>
<dbReference type="PANTHER" id="PTHR34757:SF2">
    <property type="entry name" value="JUNCTIONAL CADHERIN 5-ASSOCIATED A"/>
    <property type="match status" value="1"/>
</dbReference>
<dbReference type="Proteomes" id="UP001178508">
    <property type="component" value="Chromosome 20"/>
</dbReference>
<feature type="region of interest" description="Disordered" evidence="1">
    <location>
        <begin position="620"/>
        <end position="670"/>
    </location>
</feature>
<feature type="compositionally biased region" description="Basic and acidic residues" evidence="1">
    <location>
        <begin position="1555"/>
        <end position="1582"/>
    </location>
</feature>
<feature type="compositionally biased region" description="Basic and acidic residues" evidence="1">
    <location>
        <begin position="133"/>
        <end position="150"/>
    </location>
</feature>
<feature type="compositionally biased region" description="Basic and acidic residues" evidence="1">
    <location>
        <begin position="1310"/>
        <end position="1342"/>
    </location>
</feature>
<dbReference type="PANTHER" id="PTHR34757">
    <property type="entry name" value="JUNCTIONAL PROTEIN ASSOCIATED WITH CORONARY ARTERY DISEASE"/>
    <property type="match status" value="1"/>
</dbReference>
<feature type="compositionally biased region" description="Low complexity" evidence="1">
    <location>
        <begin position="1838"/>
        <end position="1851"/>
    </location>
</feature>
<feature type="compositionally biased region" description="Basic and acidic residues" evidence="1">
    <location>
        <begin position="1513"/>
        <end position="1545"/>
    </location>
</feature>
<dbReference type="GO" id="GO:0032587">
    <property type="term" value="C:ruffle membrane"/>
    <property type="evidence" value="ECO:0007669"/>
    <property type="project" value="TreeGrafter"/>
</dbReference>
<feature type="compositionally biased region" description="Polar residues" evidence="1">
    <location>
        <begin position="1025"/>
        <end position="1039"/>
    </location>
</feature>
<gene>
    <name evidence="2" type="ORF">XNOV1_A004173</name>
</gene>
<feature type="compositionally biased region" description="Basic residues" evidence="1">
    <location>
        <begin position="1810"/>
        <end position="1820"/>
    </location>
</feature>
<evidence type="ECO:0000256" key="1">
    <source>
        <dbReference type="SAM" id="MobiDB-lite"/>
    </source>
</evidence>
<feature type="region of interest" description="Disordered" evidence="1">
    <location>
        <begin position="425"/>
        <end position="457"/>
    </location>
</feature>
<feature type="compositionally biased region" description="Basic and acidic residues" evidence="1">
    <location>
        <begin position="1626"/>
        <end position="1714"/>
    </location>
</feature>
<feature type="region of interest" description="Disordered" evidence="1">
    <location>
        <begin position="366"/>
        <end position="400"/>
    </location>
</feature>
<feature type="compositionally biased region" description="Basic and acidic residues" evidence="1">
    <location>
        <begin position="1427"/>
        <end position="1436"/>
    </location>
</feature>
<feature type="compositionally biased region" description="Polar residues" evidence="1">
    <location>
        <begin position="151"/>
        <end position="163"/>
    </location>
</feature>